<evidence type="ECO:0000259" key="2">
    <source>
        <dbReference type="Pfam" id="PF07715"/>
    </source>
</evidence>
<dbReference type="Pfam" id="PF07715">
    <property type="entry name" value="Plug"/>
    <property type="match status" value="1"/>
</dbReference>
<dbReference type="NCBIfam" id="TIGR04056">
    <property type="entry name" value="OMP_RagA_SusC"/>
    <property type="match status" value="1"/>
</dbReference>
<feature type="domain" description="TonB-dependent receptor plug" evidence="2">
    <location>
        <begin position="163"/>
        <end position="271"/>
    </location>
</feature>
<comment type="similarity">
    <text evidence="1">Belongs to the TonB-dependent receptor family.</text>
</comment>
<dbReference type="Gene3D" id="2.60.40.1120">
    <property type="entry name" value="Carboxypeptidase-like, regulatory domain"/>
    <property type="match status" value="1"/>
</dbReference>
<dbReference type="EMBL" id="BMER01000001">
    <property type="protein sequence ID" value="GGG73900.1"/>
    <property type="molecule type" value="Genomic_DNA"/>
</dbReference>
<dbReference type="RefSeq" id="WP_188504046.1">
    <property type="nucleotide sequence ID" value="NZ_BMER01000001.1"/>
</dbReference>
<dbReference type="FunFam" id="2.170.130.10:FF:000003">
    <property type="entry name" value="SusC/RagA family TonB-linked outer membrane protein"/>
    <property type="match status" value="1"/>
</dbReference>
<dbReference type="SUPFAM" id="SSF49464">
    <property type="entry name" value="Carboxypeptidase regulatory domain-like"/>
    <property type="match status" value="1"/>
</dbReference>
<dbReference type="InterPro" id="IPR023997">
    <property type="entry name" value="TonB-dep_OMP_SusC/RagA_CS"/>
</dbReference>
<dbReference type="Pfam" id="PF13715">
    <property type="entry name" value="CarbopepD_reg_2"/>
    <property type="match status" value="1"/>
</dbReference>
<accession>A0A917M2P3</accession>
<proteinExistence type="inferred from homology"/>
<keyword evidence="1" id="KW-1134">Transmembrane beta strand</keyword>
<evidence type="ECO:0000313" key="4">
    <source>
        <dbReference type="Proteomes" id="UP000660862"/>
    </source>
</evidence>
<keyword evidence="1" id="KW-0998">Cell outer membrane</keyword>
<reference evidence="3" key="2">
    <citation type="submission" date="2020-09" db="EMBL/GenBank/DDBJ databases">
        <authorList>
            <person name="Sun Q."/>
            <person name="Zhou Y."/>
        </authorList>
    </citation>
    <scope>NUCLEOTIDE SEQUENCE</scope>
    <source>
        <strain evidence="3">CGMCC 1.12195</strain>
    </source>
</reference>
<evidence type="ECO:0000313" key="3">
    <source>
        <dbReference type="EMBL" id="GGG73900.1"/>
    </source>
</evidence>
<reference evidence="3" key="1">
    <citation type="journal article" date="2014" name="Int. J. Syst. Evol. Microbiol.">
        <title>Complete genome sequence of Corynebacterium casei LMG S-19264T (=DSM 44701T), isolated from a smear-ripened cheese.</title>
        <authorList>
            <consortium name="US DOE Joint Genome Institute (JGI-PGF)"/>
            <person name="Walter F."/>
            <person name="Albersmeier A."/>
            <person name="Kalinowski J."/>
            <person name="Ruckert C."/>
        </authorList>
    </citation>
    <scope>NUCLEOTIDE SEQUENCE</scope>
    <source>
        <strain evidence="3">CGMCC 1.12195</strain>
    </source>
</reference>
<dbReference type="NCBIfam" id="TIGR04057">
    <property type="entry name" value="SusC_RagA_signa"/>
    <property type="match status" value="1"/>
</dbReference>
<dbReference type="InterPro" id="IPR039426">
    <property type="entry name" value="TonB-dep_rcpt-like"/>
</dbReference>
<dbReference type="InterPro" id="IPR037066">
    <property type="entry name" value="Plug_dom_sf"/>
</dbReference>
<dbReference type="InterPro" id="IPR012910">
    <property type="entry name" value="Plug_dom"/>
</dbReference>
<protein>
    <submittedName>
        <fullName evidence="3">SusC/RagA family TonB-linked outer membrane protein</fullName>
    </submittedName>
</protein>
<dbReference type="PROSITE" id="PS52016">
    <property type="entry name" value="TONB_DEPENDENT_REC_3"/>
    <property type="match status" value="1"/>
</dbReference>
<dbReference type="Proteomes" id="UP000660862">
    <property type="component" value="Unassembled WGS sequence"/>
</dbReference>
<dbReference type="InterPro" id="IPR023996">
    <property type="entry name" value="TonB-dep_OMP_SusC/RagA"/>
</dbReference>
<dbReference type="PROSITE" id="PS00018">
    <property type="entry name" value="EF_HAND_1"/>
    <property type="match status" value="1"/>
</dbReference>
<dbReference type="GO" id="GO:0009279">
    <property type="term" value="C:cell outer membrane"/>
    <property type="evidence" value="ECO:0007669"/>
    <property type="project" value="UniProtKB-SubCell"/>
</dbReference>
<dbReference type="InterPro" id="IPR018247">
    <property type="entry name" value="EF_Hand_1_Ca_BS"/>
</dbReference>
<organism evidence="3 4">
    <name type="scientific">Parapedobacter pyrenivorans</name>
    <dbReference type="NCBI Taxonomy" id="1305674"/>
    <lineage>
        <taxon>Bacteria</taxon>
        <taxon>Pseudomonadati</taxon>
        <taxon>Bacteroidota</taxon>
        <taxon>Sphingobacteriia</taxon>
        <taxon>Sphingobacteriales</taxon>
        <taxon>Sphingobacteriaceae</taxon>
        <taxon>Parapedobacter</taxon>
    </lineage>
</organism>
<dbReference type="Gene3D" id="2.170.130.10">
    <property type="entry name" value="TonB-dependent receptor, plug domain"/>
    <property type="match status" value="1"/>
</dbReference>
<evidence type="ECO:0000256" key="1">
    <source>
        <dbReference type="PROSITE-ProRule" id="PRU01360"/>
    </source>
</evidence>
<sequence length="1095" mass="121830">MKRKDTIEVFPAWKRTGFLFGVSLLVVSCFASLTQASVAVERNVANDNTPSAMTGKAAIKIEGAELAQETTVSGRVTDSLGRPLSGVTVSVKGQSGVGVSTDIDGLYVLRVPNTQSTIVFSLIGFETLEMPVGEQREINVALSESTRLIDEAVVVGFATQKRSDMVGSVVSVKPSDLRVPASNLTTALAGRISGMIAYQRTGEPGMDNADFFIRGVTSFGVGKVDPLILIDGVELSTTELARLRPDDIESFSVMKDATATAVYGARGANGVILVTTKQGVEGRAQIEFRSESSLSMPTTNVQFADPVTYMEQYNDAFTARNPFAEVMYPKQKIDATAEGRNPVLYPANDWREIMFKESTLNHRHNLSVRGGGKVARYYVAGSFSQDNGILRVDKRNNFNSNVDLKSYTLRSNVDVDITKSTQLIIRLSGNFDNYTGPRQGGGDVYSQVVRASPVDFPAYYPVDAEHEHVQHIMFGGLERRAFVNPYAQMVSGYRDYDRSLLSAQMELKQDLSMVTEGLAFRTMFNTNRISRFEVHRSYNPFYYQIMPFDPRTEAYSIDVFNENTGTEYLDFANVADAREQVSNFYMESALNYSRVFNDRHSVSGMLVSIIRSNLSGTQTELQLSLPSRNFGVSGRATYGYDSRYFAEFNFGYNGSERFHKSKRFGFFPSAGVAWSVSNEKFWEPLKPVVSNLRLRGTYGVVGNDAIGSAADRFFYLSNVDMNTTSLSSTFGRDWGYSRNGIVINRYANEDITWETAYKANLALEIGLFDKVQIQADLFRERRENILMDRADIPTTMGLSAPIRANVGEAKAEGMDVSINYSHAFSNGVWLQAMGNFTYATAKFSVYEEPAYETEWWKSRVGSAISQPYGYLAERLFVDDSEVANTPPQLFGSVVMAGDIKYKDVNGDGQITALDMVPLGFPTTPEIVYGFGFSLGYKRFDVSAFFQGLANESFWMGGSVYYPETGQTITGPYNVQPFVGNKQIIKAFSDSHFSLENPDVYALYPRLSTENHDNNMQLSSWWLQNGAFLRLKQAEIGWSLPDRWVNSVGMQKLRLYTNGTNLLTMSHFKLWDVEMGGNGLGYPVQRVFNIGINASF</sequence>
<keyword evidence="1" id="KW-0813">Transport</keyword>
<keyword evidence="4" id="KW-1185">Reference proteome</keyword>
<keyword evidence="1" id="KW-0472">Membrane</keyword>
<dbReference type="InterPro" id="IPR008969">
    <property type="entry name" value="CarboxyPept-like_regulatory"/>
</dbReference>
<dbReference type="PROSITE" id="PS51257">
    <property type="entry name" value="PROKAR_LIPOPROTEIN"/>
    <property type="match status" value="1"/>
</dbReference>
<comment type="subcellular location">
    <subcellularLocation>
        <location evidence="1">Cell outer membrane</location>
        <topology evidence="1">Multi-pass membrane protein</topology>
    </subcellularLocation>
</comment>
<name>A0A917M2P3_9SPHI</name>
<comment type="caution">
    <text evidence="3">The sequence shown here is derived from an EMBL/GenBank/DDBJ whole genome shotgun (WGS) entry which is preliminary data.</text>
</comment>
<keyword evidence="1" id="KW-0812">Transmembrane</keyword>
<dbReference type="AlphaFoldDB" id="A0A917M2P3"/>
<dbReference type="SUPFAM" id="SSF56935">
    <property type="entry name" value="Porins"/>
    <property type="match status" value="1"/>
</dbReference>
<gene>
    <name evidence="3" type="ORF">GCM10007415_01610</name>
</gene>